<dbReference type="Proteomes" id="UP000594454">
    <property type="component" value="Chromosome 1"/>
</dbReference>
<feature type="compositionally biased region" description="Polar residues" evidence="1">
    <location>
        <begin position="134"/>
        <end position="146"/>
    </location>
</feature>
<organism evidence="2 3">
    <name type="scientific">Hermetia illucens</name>
    <name type="common">Black soldier fly</name>
    <dbReference type="NCBI Taxonomy" id="343691"/>
    <lineage>
        <taxon>Eukaryota</taxon>
        <taxon>Metazoa</taxon>
        <taxon>Ecdysozoa</taxon>
        <taxon>Arthropoda</taxon>
        <taxon>Hexapoda</taxon>
        <taxon>Insecta</taxon>
        <taxon>Pterygota</taxon>
        <taxon>Neoptera</taxon>
        <taxon>Endopterygota</taxon>
        <taxon>Diptera</taxon>
        <taxon>Brachycera</taxon>
        <taxon>Stratiomyomorpha</taxon>
        <taxon>Stratiomyidae</taxon>
        <taxon>Hermetiinae</taxon>
        <taxon>Hermetia</taxon>
    </lineage>
</organism>
<evidence type="ECO:0000256" key="1">
    <source>
        <dbReference type="SAM" id="MobiDB-lite"/>
    </source>
</evidence>
<proteinExistence type="predicted"/>
<sequence length="205" mass="22774">MGEPSSGTKRRKTIEEVLEPRDTAEDELAMSSDIDCNPDEADEVSPRDVANEHPEEDDVERLKSENTMLLTLIAQQKEQISGLNWTINDLRDTVKSLQFTIKAAFPDKVWEDKPKKQPTAATDFPPLGSKKRTTNAQPVPASSQYQPVKRPAVPAVAPAATRNQQTCKFSKYTKQNSNTQRIKAEKGGKIAPLGCDGEPRVFPRN</sequence>
<feature type="region of interest" description="Disordered" evidence="1">
    <location>
        <begin position="1"/>
        <end position="62"/>
    </location>
</feature>
<feature type="compositionally biased region" description="Basic and acidic residues" evidence="1">
    <location>
        <begin position="44"/>
        <end position="53"/>
    </location>
</feature>
<feature type="compositionally biased region" description="Basic and acidic residues" evidence="1">
    <location>
        <begin position="13"/>
        <end position="23"/>
    </location>
</feature>
<feature type="region of interest" description="Disordered" evidence="1">
    <location>
        <begin position="112"/>
        <end position="205"/>
    </location>
</feature>
<keyword evidence="3" id="KW-1185">Reference proteome</keyword>
<dbReference type="AlphaFoldDB" id="A0A7R8UFC8"/>
<accession>A0A7R8UFC8</accession>
<feature type="compositionally biased region" description="Polar residues" evidence="1">
    <location>
        <begin position="161"/>
        <end position="181"/>
    </location>
</feature>
<protein>
    <submittedName>
        <fullName evidence="2">Uncharacterized protein</fullName>
    </submittedName>
</protein>
<dbReference type="EMBL" id="LR899009">
    <property type="protein sequence ID" value="CAD7079660.1"/>
    <property type="molecule type" value="Genomic_DNA"/>
</dbReference>
<reference evidence="2 3" key="1">
    <citation type="submission" date="2020-11" db="EMBL/GenBank/DDBJ databases">
        <authorList>
            <person name="Wallbank WR R."/>
            <person name="Pardo Diaz C."/>
            <person name="Kozak K."/>
            <person name="Martin S."/>
            <person name="Jiggins C."/>
            <person name="Moest M."/>
            <person name="Warren A I."/>
            <person name="Generalovic N T."/>
            <person name="Byers J.R.P. K."/>
            <person name="Montejo-Kovacevich G."/>
            <person name="Yen C E."/>
        </authorList>
    </citation>
    <scope>NUCLEOTIDE SEQUENCE [LARGE SCALE GENOMIC DNA]</scope>
</reference>
<feature type="compositionally biased region" description="Low complexity" evidence="1">
    <location>
        <begin position="151"/>
        <end position="160"/>
    </location>
</feature>
<name>A0A7R8UFC8_HERIL</name>
<gene>
    <name evidence="2" type="ORF">HERILL_LOCUS2864</name>
</gene>
<evidence type="ECO:0000313" key="3">
    <source>
        <dbReference type="Proteomes" id="UP000594454"/>
    </source>
</evidence>
<dbReference type="InParanoid" id="A0A7R8UFC8"/>
<evidence type="ECO:0000313" key="2">
    <source>
        <dbReference type="EMBL" id="CAD7079660.1"/>
    </source>
</evidence>